<feature type="compositionally biased region" description="Basic and acidic residues" evidence="1">
    <location>
        <begin position="296"/>
        <end position="306"/>
    </location>
</feature>
<dbReference type="Proteomes" id="UP001611580">
    <property type="component" value="Unassembled WGS sequence"/>
</dbReference>
<evidence type="ECO:0000256" key="2">
    <source>
        <dbReference type="SAM" id="Phobius"/>
    </source>
</evidence>
<keyword evidence="2" id="KW-1133">Transmembrane helix</keyword>
<dbReference type="EMBL" id="JBIRYI010000008">
    <property type="protein sequence ID" value="MFI2488151.1"/>
    <property type="molecule type" value="Genomic_DNA"/>
</dbReference>
<feature type="region of interest" description="Disordered" evidence="1">
    <location>
        <begin position="204"/>
        <end position="315"/>
    </location>
</feature>
<reference evidence="3 4" key="1">
    <citation type="submission" date="2024-10" db="EMBL/GenBank/DDBJ databases">
        <title>The Natural Products Discovery Center: Release of the First 8490 Sequenced Strains for Exploring Actinobacteria Biosynthetic Diversity.</title>
        <authorList>
            <person name="Kalkreuter E."/>
            <person name="Kautsar S.A."/>
            <person name="Yang D."/>
            <person name="Bader C.D."/>
            <person name="Teijaro C.N."/>
            <person name="Fluegel L."/>
            <person name="Davis C.M."/>
            <person name="Simpson J.R."/>
            <person name="Lauterbach L."/>
            <person name="Steele A.D."/>
            <person name="Gui C."/>
            <person name="Meng S."/>
            <person name="Li G."/>
            <person name="Viehrig K."/>
            <person name="Ye F."/>
            <person name="Su P."/>
            <person name="Kiefer A.F."/>
            <person name="Nichols A."/>
            <person name="Cepeda A.J."/>
            <person name="Yan W."/>
            <person name="Fan B."/>
            <person name="Jiang Y."/>
            <person name="Adhikari A."/>
            <person name="Zheng C.-J."/>
            <person name="Schuster L."/>
            <person name="Cowan T.M."/>
            <person name="Smanski M.J."/>
            <person name="Chevrette M.G."/>
            <person name="De Carvalho L.P.S."/>
            <person name="Shen B."/>
        </authorList>
    </citation>
    <scope>NUCLEOTIDE SEQUENCE [LARGE SCALE GENOMIC DNA]</scope>
    <source>
        <strain evidence="3 4">NPDC019481</strain>
    </source>
</reference>
<proteinExistence type="predicted"/>
<name>A0ABW7XLF7_9MICO</name>
<evidence type="ECO:0008006" key="5">
    <source>
        <dbReference type="Google" id="ProtNLM"/>
    </source>
</evidence>
<keyword evidence="2" id="KW-0472">Membrane</keyword>
<feature type="compositionally biased region" description="Pro residues" evidence="1">
    <location>
        <begin position="209"/>
        <end position="218"/>
    </location>
</feature>
<keyword evidence="2" id="KW-0812">Transmembrane</keyword>
<evidence type="ECO:0000313" key="4">
    <source>
        <dbReference type="Proteomes" id="UP001611580"/>
    </source>
</evidence>
<keyword evidence="4" id="KW-1185">Reference proteome</keyword>
<feature type="transmembrane region" description="Helical" evidence="2">
    <location>
        <begin position="172"/>
        <end position="195"/>
    </location>
</feature>
<dbReference type="RefSeq" id="WP_397405352.1">
    <property type="nucleotide sequence ID" value="NZ_JBIRYI010000008.1"/>
</dbReference>
<sequence>MSFLDVIAALGRRWYVTVAGLFATAALLLGASTLEPPVYTARGLVLLVPSQQMVGKGGNPFLALGGLDLPARVVVAYYESDVAKARFTSGSPDSEYVVAIEESTRGPVISVDVTDSSPQGALATLELLTTSVPVELRRLQEEVDAPEKAIVSTLVLAKDEKAQADNSGTVRMIIAASGVGLVVTVVGAVAVDGLARSRVRGRKRVGLPEPVPGDPPVADPATPDAKAGAKPSGPKQADPEAEQAQRADPGTHTVKPFVARPPTVKLPTLRPPSVQPQPGGGSDDRTLPPWHNPSPESRERRRDEAAARASSAESR</sequence>
<protein>
    <recommendedName>
        <fullName evidence="5">Capsular polysaccharide biosynthesis protein</fullName>
    </recommendedName>
</protein>
<comment type="caution">
    <text evidence="3">The sequence shown here is derived from an EMBL/GenBank/DDBJ whole genome shotgun (WGS) entry which is preliminary data.</text>
</comment>
<accession>A0ABW7XLF7</accession>
<evidence type="ECO:0000256" key="1">
    <source>
        <dbReference type="SAM" id="MobiDB-lite"/>
    </source>
</evidence>
<organism evidence="3 4">
    <name type="scientific">Promicromonospora kroppenstedtii</name>
    <dbReference type="NCBI Taxonomy" id="440482"/>
    <lineage>
        <taxon>Bacteria</taxon>
        <taxon>Bacillati</taxon>
        <taxon>Actinomycetota</taxon>
        <taxon>Actinomycetes</taxon>
        <taxon>Micrococcales</taxon>
        <taxon>Promicromonosporaceae</taxon>
        <taxon>Promicromonospora</taxon>
    </lineage>
</organism>
<gene>
    <name evidence="3" type="ORF">ACH47X_14640</name>
</gene>
<evidence type="ECO:0000313" key="3">
    <source>
        <dbReference type="EMBL" id="MFI2488151.1"/>
    </source>
</evidence>